<keyword evidence="5 8" id="KW-0812">Transmembrane</keyword>
<evidence type="ECO:0000256" key="7">
    <source>
        <dbReference type="ARBA" id="ARBA00023136"/>
    </source>
</evidence>
<dbReference type="Proteomes" id="UP000312495">
    <property type="component" value="Unassembled WGS sequence"/>
</dbReference>
<feature type="transmembrane region" description="Helical" evidence="8">
    <location>
        <begin position="359"/>
        <end position="377"/>
    </location>
</feature>
<keyword evidence="4" id="KW-0808">Transferase</keyword>
<dbReference type="GO" id="GO:0009103">
    <property type="term" value="P:lipopolysaccharide biosynthetic process"/>
    <property type="evidence" value="ECO:0007669"/>
    <property type="project" value="UniProtKB-ARBA"/>
</dbReference>
<sequence length="437" mass="50137">MNHIQTNFSSFFSKIMIGAMFAFFVYSCWSAFEVSKQFFGDSTTSVTIVLVIFVILMLLVASILQYRFTDKQFLGFLIGTSIVVRLSMVLFVDVPITDDMKAMFESAKQVAIGNSVENVTQLPFIIYESIIIRIFGDTVFALQLFNILFCTGTAFFIYRIAAMVFGEECGRIASVFYVLYIPNIFVSSLLTSESLAIFLFYLACYILLYKGLDHPYMWVFSAILFACSNMIFPMGLFLPIFIAVYVLLIEFFQSAMKQKVLLKMIGILILFYSAHFGVSYGIQKMGMSQYTLSNETYVQSVLIGKGKNEGKITKNQSVTEHIDQKVKEIEEERFKLLKPVTNQFSDEGIHSILFKCEKLIYIAVTLFMSIALLHFLIKKQQNEGYMLFLLLISGYVLLRLFQVDMAYYSLIVPALFILQSFGVYMSYVYCQKIFFRK</sequence>
<feature type="transmembrane region" description="Helical" evidence="8">
    <location>
        <begin position="384"/>
        <end position="401"/>
    </location>
</feature>
<evidence type="ECO:0000256" key="3">
    <source>
        <dbReference type="ARBA" id="ARBA00022676"/>
    </source>
</evidence>
<gene>
    <name evidence="9" type="ORF">FHY71_23320</name>
</gene>
<dbReference type="GO" id="GO:0016763">
    <property type="term" value="F:pentosyltransferase activity"/>
    <property type="evidence" value="ECO:0007669"/>
    <property type="project" value="TreeGrafter"/>
</dbReference>
<keyword evidence="7 8" id="KW-0472">Membrane</keyword>
<protein>
    <submittedName>
        <fullName evidence="9">Uncharacterized protein</fullName>
    </submittedName>
</protein>
<feature type="transmembrane region" description="Helical" evidence="8">
    <location>
        <begin position="12"/>
        <end position="32"/>
    </location>
</feature>
<dbReference type="InterPro" id="IPR050297">
    <property type="entry name" value="LipidA_mod_glycosyltrf_83"/>
</dbReference>
<feature type="transmembrane region" description="Helical" evidence="8">
    <location>
        <begin position="260"/>
        <end position="282"/>
    </location>
</feature>
<feature type="transmembrane region" description="Helical" evidence="8">
    <location>
        <begin position="407"/>
        <end position="430"/>
    </location>
</feature>
<comment type="caution">
    <text evidence="9">The sequence shown here is derived from an EMBL/GenBank/DDBJ whole genome shotgun (WGS) entry which is preliminary data.</text>
</comment>
<evidence type="ECO:0000256" key="5">
    <source>
        <dbReference type="ARBA" id="ARBA00022692"/>
    </source>
</evidence>
<reference evidence="9 10" key="1">
    <citation type="submission" date="2019-06" db="EMBL/GenBank/DDBJ databases">
        <title>Biocontrol Bacillus strains from Vietnam.</title>
        <authorList>
            <person name="Borriss R."/>
            <person name="Lasch P."/>
            <person name="Thanh Tam L.T."/>
            <person name="Luong P.T."/>
            <person name="Phuong Thao L.T."/>
            <person name="Kim Chung L.T."/>
        </authorList>
    </citation>
    <scope>NUCLEOTIDE SEQUENCE [LARGE SCALE GENOMIC DNA]</scope>
    <source>
        <strain evidence="9 10">SN1</strain>
    </source>
</reference>
<dbReference type="EMBL" id="VEPV01000011">
    <property type="protein sequence ID" value="TNP11916.1"/>
    <property type="molecule type" value="Genomic_DNA"/>
</dbReference>
<dbReference type="GO" id="GO:0010041">
    <property type="term" value="P:response to iron(III) ion"/>
    <property type="evidence" value="ECO:0007669"/>
    <property type="project" value="TreeGrafter"/>
</dbReference>
<keyword evidence="6 8" id="KW-1133">Transmembrane helix</keyword>
<name>A0A5C5A1P6_9BACI</name>
<evidence type="ECO:0000256" key="4">
    <source>
        <dbReference type="ARBA" id="ARBA00022679"/>
    </source>
</evidence>
<feature type="transmembrane region" description="Helical" evidence="8">
    <location>
        <begin position="215"/>
        <end position="248"/>
    </location>
</feature>
<dbReference type="PANTHER" id="PTHR33908">
    <property type="entry name" value="MANNOSYLTRANSFERASE YKCB-RELATED"/>
    <property type="match status" value="1"/>
</dbReference>
<organism evidence="9 10">
    <name type="scientific">Bacillus tropicus</name>
    <dbReference type="NCBI Taxonomy" id="2026188"/>
    <lineage>
        <taxon>Bacteria</taxon>
        <taxon>Bacillati</taxon>
        <taxon>Bacillota</taxon>
        <taxon>Bacilli</taxon>
        <taxon>Bacillales</taxon>
        <taxon>Bacillaceae</taxon>
        <taxon>Bacillus</taxon>
        <taxon>Bacillus cereus group</taxon>
    </lineage>
</organism>
<keyword evidence="3" id="KW-0328">Glycosyltransferase</keyword>
<evidence type="ECO:0000313" key="9">
    <source>
        <dbReference type="EMBL" id="TNP11916.1"/>
    </source>
</evidence>
<dbReference type="PANTHER" id="PTHR33908:SF3">
    <property type="entry name" value="UNDECAPRENYL PHOSPHATE-ALPHA-4-AMINO-4-DEOXY-L-ARABINOSE ARABINOSYL TRANSFERASE"/>
    <property type="match status" value="1"/>
</dbReference>
<feature type="transmembrane region" description="Helical" evidence="8">
    <location>
        <begin position="73"/>
        <end position="92"/>
    </location>
</feature>
<evidence type="ECO:0000313" key="10">
    <source>
        <dbReference type="Proteomes" id="UP000312495"/>
    </source>
</evidence>
<accession>A0A5C5A1P6</accession>
<dbReference type="GO" id="GO:0005886">
    <property type="term" value="C:plasma membrane"/>
    <property type="evidence" value="ECO:0007669"/>
    <property type="project" value="UniProtKB-SubCell"/>
</dbReference>
<evidence type="ECO:0000256" key="2">
    <source>
        <dbReference type="ARBA" id="ARBA00022475"/>
    </source>
</evidence>
<evidence type="ECO:0000256" key="1">
    <source>
        <dbReference type="ARBA" id="ARBA00004651"/>
    </source>
</evidence>
<feature type="transmembrane region" description="Helical" evidence="8">
    <location>
        <begin position="144"/>
        <end position="165"/>
    </location>
</feature>
<evidence type="ECO:0000256" key="8">
    <source>
        <dbReference type="SAM" id="Phobius"/>
    </source>
</evidence>
<feature type="transmembrane region" description="Helical" evidence="8">
    <location>
        <begin position="177"/>
        <end position="209"/>
    </location>
</feature>
<dbReference type="RefSeq" id="WP_001015652.1">
    <property type="nucleotide sequence ID" value="NZ_CP195032.1"/>
</dbReference>
<proteinExistence type="predicted"/>
<comment type="subcellular location">
    <subcellularLocation>
        <location evidence="1">Cell membrane</location>
        <topology evidence="1">Multi-pass membrane protein</topology>
    </subcellularLocation>
</comment>
<evidence type="ECO:0000256" key="6">
    <source>
        <dbReference type="ARBA" id="ARBA00022989"/>
    </source>
</evidence>
<feature type="transmembrane region" description="Helical" evidence="8">
    <location>
        <begin position="44"/>
        <end position="66"/>
    </location>
</feature>
<keyword evidence="2" id="KW-1003">Cell membrane</keyword>
<dbReference type="AlphaFoldDB" id="A0A5C5A1P6"/>